<sequence length="63" mass="7241">MIFGKQKFFLDRMILLDRFAGPLFIDFSDLGLGPFNHSNVNLQSHPPCVWVDFVICPNLLCNQ</sequence>
<name>A0A2P2J1G3_RHIMU</name>
<accession>A0A2P2J1G3</accession>
<dbReference type="EMBL" id="GGEC01006826">
    <property type="protein sequence ID" value="MBW87309.1"/>
    <property type="molecule type" value="Transcribed_RNA"/>
</dbReference>
<dbReference type="AlphaFoldDB" id="A0A2P2J1G3"/>
<organism evidence="1">
    <name type="scientific">Rhizophora mucronata</name>
    <name type="common">Asiatic mangrove</name>
    <dbReference type="NCBI Taxonomy" id="61149"/>
    <lineage>
        <taxon>Eukaryota</taxon>
        <taxon>Viridiplantae</taxon>
        <taxon>Streptophyta</taxon>
        <taxon>Embryophyta</taxon>
        <taxon>Tracheophyta</taxon>
        <taxon>Spermatophyta</taxon>
        <taxon>Magnoliopsida</taxon>
        <taxon>eudicotyledons</taxon>
        <taxon>Gunneridae</taxon>
        <taxon>Pentapetalae</taxon>
        <taxon>rosids</taxon>
        <taxon>fabids</taxon>
        <taxon>Malpighiales</taxon>
        <taxon>Rhizophoraceae</taxon>
        <taxon>Rhizophora</taxon>
    </lineage>
</organism>
<reference evidence="1" key="1">
    <citation type="submission" date="2018-02" db="EMBL/GenBank/DDBJ databases">
        <title>Rhizophora mucronata_Transcriptome.</title>
        <authorList>
            <person name="Meera S.P."/>
            <person name="Sreeshan A."/>
            <person name="Augustine A."/>
        </authorList>
    </citation>
    <scope>NUCLEOTIDE SEQUENCE</scope>
    <source>
        <tissue evidence="1">Leaf</tissue>
    </source>
</reference>
<evidence type="ECO:0000313" key="1">
    <source>
        <dbReference type="EMBL" id="MBW87309.1"/>
    </source>
</evidence>
<proteinExistence type="predicted"/>
<protein>
    <submittedName>
        <fullName evidence="1">Uncharacterized protein</fullName>
    </submittedName>
</protein>